<evidence type="ECO:0000313" key="14">
    <source>
        <dbReference type="Proteomes" id="UP000182836"/>
    </source>
</evidence>
<dbReference type="InterPro" id="IPR015111">
    <property type="entry name" value="Regulatory_HutP"/>
</dbReference>
<dbReference type="GO" id="GO:0006547">
    <property type="term" value="P:L-histidine metabolic process"/>
    <property type="evidence" value="ECO:0007669"/>
    <property type="project" value="UniProtKB-UniRule"/>
</dbReference>
<proteinExistence type="inferred from homology"/>
<evidence type="ECO:0000256" key="8">
    <source>
        <dbReference type="ARBA" id="ARBA00023159"/>
    </source>
</evidence>
<dbReference type="SUPFAM" id="SSF111064">
    <property type="entry name" value="Hut operon positive regulatory protein HutP"/>
    <property type="match status" value="1"/>
</dbReference>
<keyword evidence="7 10" id="KW-0805">Transcription regulation</keyword>
<keyword evidence="9 10" id="KW-0804">Transcription</keyword>
<evidence type="ECO:0000256" key="5">
    <source>
        <dbReference type="ARBA" id="ARBA00022808"/>
    </source>
</evidence>
<evidence type="ECO:0000256" key="3">
    <source>
        <dbReference type="ARBA" id="ARBA00011643"/>
    </source>
</evidence>
<evidence type="ECO:0000256" key="7">
    <source>
        <dbReference type="ARBA" id="ARBA00023015"/>
    </source>
</evidence>
<dbReference type="EMBL" id="FNED01000024">
    <property type="protein sequence ID" value="SDJ65764.1"/>
    <property type="molecule type" value="Genomic_DNA"/>
</dbReference>
<evidence type="ECO:0000256" key="6">
    <source>
        <dbReference type="ARBA" id="ARBA00022884"/>
    </source>
</evidence>
<dbReference type="EMBL" id="LGUG01000005">
    <property type="protein sequence ID" value="KON93249.1"/>
    <property type="molecule type" value="Genomic_DNA"/>
</dbReference>
<keyword evidence="5 10" id="KW-0369">Histidine metabolism</keyword>
<dbReference type="GeneID" id="42308721"/>
<dbReference type="STRING" id="47500.AF333_26715"/>
<comment type="similarity">
    <text evidence="2 10">Belongs to the HutP family.</text>
</comment>
<dbReference type="Pfam" id="PF09021">
    <property type="entry name" value="HutP"/>
    <property type="match status" value="1"/>
</dbReference>
<dbReference type="HAMAP" id="MF_00779">
    <property type="entry name" value="HutP"/>
    <property type="match status" value="1"/>
</dbReference>
<name>A0A0D1XFQ5_ANEMI</name>
<dbReference type="Gene3D" id="3.40.1510.10">
    <property type="entry name" value="Hut operon regulatory protein HutP"/>
    <property type="match status" value="1"/>
</dbReference>
<evidence type="ECO:0000313" key="13">
    <source>
        <dbReference type="Proteomes" id="UP000037269"/>
    </source>
</evidence>
<keyword evidence="13" id="KW-1185">Reference proteome</keyword>
<gene>
    <name evidence="10" type="primary">hutP</name>
    <name evidence="11" type="ORF">AF333_26715</name>
    <name evidence="12" type="ORF">SAMN04487909_12416</name>
</gene>
<evidence type="ECO:0000256" key="2">
    <source>
        <dbReference type="ARBA" id="ARBA00009992"/>
    </source>
</evidence>
<dbReference type="Proteomes" id="UP000037269">
    <property type="component" value="Unassembled WGS sequence"/>
</dbReference>
<protein>
    <recommendedName>
        <fullName evidence="4 10">Hut operon positive regulatory protein</fullName>
    </recommendedName>
</protein>
<comment type="subunit">
    <text evidence="3 10">Homohexamer.</text>
</comment>
<dbReference type="PATRIC" id="fig|47500.12.peg.888"/>
<evidence type="ECO:0000256" key="4">
    <source>
        <dbReference type="ARBA" id="ARBA00019377"/>
    </source>
</evidence>
<evidence type="ECO:0000256" key="1">
    <source>
        <dbReference type="ARBA" id="ARBA00002945"/>
    </source>
</evidence>
<keyword evidence="6 10" id="KW-0694">RNA-binding</keyword>
<reference evidence="11 13" key="1">
    <citation type="submission" date="2015-07" db="EMBL/GenBank/DDBJ databases">
        <title>Fjat-14205 dsm 2895.</title>
        <authorList>
            <person name="Liu B."/>
            <person name="Wang J."/>
            <person name="Zhu Y."/>
            <person name="Liu G."/>
            <person name="Chen Q."/>
            <person name="Chen Z."/>
            <person name="Lan J."/>
            <person name="Che J."/>
            <person name="Ge C."/>
            <person name="Shi H."/>
            <person name="Pan Z."/>
            <person name="Liu X."/>
        </authorList>
    </citation>
    <scope>NUCLEOTIDE SEQUENCE [LARGE SCALE GENOMIC DNA]</scope>
    <source>
        <strain evidence="11 13">DSM 2895</strain>
    </source>
</reference>
<dbReference type="InterPro" id="IPR036482">
    <property type="entry name" value="Regulatory_HutP_sf"/>
</dbReference>
<dbReference type="RefSeq" id="WP_043065361.1">
    <property type="nucleotide sequence ID" value="NZ_BJOA01000080.1"/>
</dbReference>
<reference evidence="12 14" key="2">
    <citation type="submission" date="2016-10" db="EMBL/GenBank/DDBJ databases">
        <authorList>
            <person name="de Groot N.N."/>
        </authorList>
    </citation>
    <scope>NUCLEOTIDE SEQUENCE [LARGE SCALE GENOMIC DNA]</scope>
    <source>
        <strain evidence="12 14">DSM 2895</strain>
    </source>
</reference>
<dbReference type="AlphaFoldDB" id="A0A0D1XFQ5"/>
<dbReference type="GO" id="GO:0010628">
    <property type="term" value="P:positive regulation of gene expression"/>
    <property type="evidence" value="ECO:0007669"/>
    <property type="project" value="UniProtKB-UniRule"/>
</dbReference>
<dbReference type="Proteomes" id="UP000182836">
    <property type="component" value="Unassembled WGS sequence"/>
</dbReference>
<evidence type="ECO:0000313" key="12">
    <source>
        <dbReference type="EMBL" id="SDJ65764.1"/>
    </source>
</evidence>
<evidence type="ECO:0000313" key="11">
    <source>
        <dbReference type="EMBL" id="KON93249.1"/>
    </source>
</evidence>
<sequence length="151" mass="16626">MSLRIEHRIGKLAMQLALFEEEVEGESFPFALAEKSGYQFCKGKVGSMDAHKVVAAIETAAKKEQIIDGSFYRETHALYHAIIEAMQGVTRGQVQLGTVLRTVGLNFAIIRGKPYDNEREGEWIAVALYGTIGAPVRGLEHETLGLGINHI</sequence>
<comment type="function">
    <text evidence="1 10">Antiterminator that binds to cis-acting regulatory sequences on the mRNA in the presence of histidine, thereby suppressing transcription termination and activating the hut operon for histidine utilization.</text>
</comment>
<dbReference type="GO" id="GO:0003729">
    <property type="term" value="F:mRNA binding"/>
    <property type="evidence" value="ECO:0007669"/>
    <property type="project" value="UniProtKB-UniRule"/>
</dbReference>
<dbReference type="NCBIfam" id="NF002838">
    <property type="entry name" value="PRK03065.1"/>
    <property type="match status" value="1"/>
</dbReference>
<dbReference type="InterPro" id="IPR023552">
    <property type="entry name" value="Regulatory_HutP_bacillales"/>
</dbReference>
<evidence type="ECO:0000256" key="9">
    <source>
        <dbReference type="ARBA" id="ARBA00023163"/>
    </source>
</evidence>
<organism evidence="11 13">
    <name type="scientific">Aneurinibacillus migulanus</name>
    <name type="common">Bacillus migulanus</name>
    <dbReference type="NCBI Taxonomy" id="47500"/>
    <lineage>
        <taxon>Bacteria</taxon>
        <taxon>Bacillati</taxon>
        <taxon>Bacillota</taxon>
        <taxon>Bacilli</taxon>
        <taxon>Bacillales</taxon>
        <taxon>Paenibacillaceae</taxon>
        <taxon>Aneurinibacillus group</taxon>
        <taxon>Aneurinibacillus</taxon>
    </lineage>
</organism>
<accession>A0A0D1XFQ5</accession>
<dbReference type="OrthoDB" id="2388985at2"/>
<evidence type="ECO:0000256" key="10">
    <source>
        <dbReference type="HAMAP-Rule" id="MF_00779"/>
    </source>
</evidence>
<keyword evidence="8 10" id="KW-0010">Activator</keyword>